<evidence type="ECO:0000313" key="3">
    <source>
        <dbReference type="Proteomes" id="UP000494165"/>
    </source>
</evidence>
<keyword evidence="3" id="KW-1185">Reference proteome</keyword>
<feature type="compositionally biased region" description="Low complexity" evidence="1">
    <location>
        <begin position="318"/>
        <end position="333"/>
    </location>
</feature>
<evidence type="ECO:0000313" key="2">
    <source>
        <dbReference type="EMBL" id="CAB3383182.1"/>
    </source>
</evidence>
<sequence>MSDERGVNGESKIACGEESPRNGISETATTTNGAFSQKSVTQTDAGGRLRFFKDGKLIIELSHHEGERASWVPVPKKTYWPPRGKCSSLAPVTVAGSSRQECSTSLSVSDDNSSVQSSPWQRDHCWKQSHPRKDAGRFLVFLMRSDDSVKLVRWRNALALKRMRRRPFEIIVLKEDSVPGGKRPARETKRKELEAVVEILTAKAREAVKASPAPGCSKLDHCVVSPRKRILREFEKVLSPSPPSLNPHINAVRTMGSYTVPASTPSPSSSPSPSPATKCKERLGSYSINSLLGRPDDDPEPSSFLRSLLGTSPRSDRGSCGSSPSCVSSPQSPAEVRWRPSKKKVASPDPPQSLPIHQPFPGLNFFPPPPMAFFHPYNRSMWPHPSPAAHNINYPAAANFMPLGSVWSHPHLGPTAPLPGQQFCVDPRKREELTADMPLNLSKNAG</sequence>
<evidence type="ECO:0000256" key="1">
    <source>
        <dbReference type="SAM" id="MobiDB-lite"/>
    </source>
</evidence>
<name>A0A8S1DRM8_9INSE</name>
<feature type="region of interest" description="Disordered" evidence="1">
    <location>
        <begin position="1"/>
        <end position="36"/>
    </location>
</feature>
<reference evidence="2 3" key="1">
    <citation type="submission" date="2020-04" db="EMBL/GenBank/DDBJ databases">
        <authorList>
            <person name="Alioto T."/>
            <person name="Alioto T."/>
            <person name="Gomez Garrido J."/>
        </authorList>
    </citation>
    <scope>NUCLEOTIDE SEQUENCE [LARGE SCALE GENOMIC DNA]</scope>
</reference>
<dbReference type="EMBL" id="CADEPI010000299">
    <property type="protein sequence ID" value="CAB3383182.1"/>
    <property type="molecule type" value="Genomic_DNA"/>
</dbReference>
<gene>
    <name evidence="2" type="ORF">CLODIP_2_CD11900</name>
</gene>
<accession>A0A8S1DRM8</accession>
<feature type="region of interest" description="Disordered" evidence="1">
    <location>
        <begin position="258"/>
        <end position="357"/>
    </location>
</feature>
<dbReference type="Proteomes" id="UP000494165">
    <property type="component" value="Unassembled WGS sequence"/>
</dbReference>
<feature type="region of interest" description="Disordered" evidence="1">
    <location>
        <begin position="104"/>
        <end position="127"/>
    </location>
</feature>
<dbReference type="AlphaFoldDB" id="A0A8S1DRM8"/>
<comment type="caution">
    <text evidence="2">The sequence shown here is derived from an EMBL/GenBank/DDBJ whole genome shotgun (WGS) entry which is preliminary data.</text>
</comment>
<organism evidence="2 3">
    <name type="scientific">Cloeon dipterum</name>
    <dbReference type="NCBI Taxonomy" id="197152"/>
    <lineage>
        <taxon>Eukaryota</taxon>
        <taxon>Metazoa</taxon>
        <taxon>Ecdysozoa</taxon>
        <taxon>Arthropoda</taxon>
        <taxon>Hexapoda</taxon>
        <taxon>Insecta</taxon>
        <taxon>Pterygota</taxon>
        <taxon>Palaeoptera</taxon>
        <taxon>Ephemeroptera</taxon>
        <taxon>Pisciforma</taxon>
        <taxon>Baetidae</taxon>
        <taxon>Cloeon</taxon>
    </lineage>
</organism>
<proteinExistence type="predicted"/>
<dbReference type="OrthoDB" id="2328924at2759"/>
<feature type="compositionally biased region" description="Low complexity" evidence="1">
    <location>
        <begin position="104"/>
        <end position="118"/>
    </location>
</feature>
<feature type="compositionally biased region" description="Polar residues" evidence="1">
    <location>
        <begin position="22"/>
        <end position="36"/>
    </location>
</feature>
<protein>
    <submittedName>
        <fullName evidence="2">Uncharacterized protein</fullName>
    </submittedName>
</protein>